<protein>
    <submittedName>
        <fullName evidence="3">Uncharacterized protein DUF1311</fullName>
    </submittedName>
</protein>
<proteinExistence type="predicted"/>
<dbReference type="Proteomes" id="UP000245981">
    <property type="component" value="Unassembled WGS sequence"/>
</dbReference>
<accession>A0A2V2BHW0</accession>
<feature type="chain" id="PRO_5016146883" evidence="1">
    <location>
        <begin position="19"/>
        <end position="136"/>
    </location>
</feature>
<sequence length="136" mass="14834">MKRRLILALVVNCGGAFAQQSDIDLHLNQCLNKASTTLAMVQCNDSAMKGWDKEMNTQYGLLMKKLSGEPKDKLRAAQRAWLSYRDAWLAASRSQLSTQGTLGSVALGTQGIALVRDQTLMLQSLNKGSCANPDDC</sequence>
<dbReference type="Pfam" id="PF07007">
    <property type="entry name" value="LprI"/>
    <property type="match status" value="1"/>
</dbReference>
<evidence type="ECO:0000313" key="3">
    <source>
        <dbReference type="EMBL" id="PWK98318.1"/>
    </source>
</evidence>
<comment type="caution">
    <text evidence="3">The sequence shown here is derived from an EMBL/GenBank/DDBJ whole genome shotgun (WGS) entry which is preliminary data.</text>
</comment>
<dbReference type="AlphaFoldDB" id="A0A2V2BHW0"/>
<evidence type="ECO:0000256" key="1">
    <source>
        <dbReference type="SAM" id="SignalP"/>
    </source>
</evidence>
<reference evidence="3 4" key="1">
    <citation type="submission" date="2018-05" db="EMBL/GenBank/DDBJ databases">
        <title>Genomic Encyclopedia of Type Strains, Phase IV (KMG-V): Genome sequencing to study the core and pangenomes of soil and plant-associated prokaryotes.</title>
        <authorList>
            <person name="Whitman W."/>
        </authorList>
    </citation>
    <scope>NUCLEOTIDE SEQUENCE [LARGE SCALE GENOMIC DNA]</scope>
    <source>
        <strain evidence="3 4">PNA 200-10</strain>
    </source>
</reference>
<organism evidence="3 4">
    <name type="scientific">Pantoea allii</name>
    <dbReference type="NCBI Taxonomy" id="574096"/>
    <lineage>
        <taxon>Bacteria</taxon>
        <taxon>Pseudomonadati</taxon>
        <taxon>Pseudomonadota</taxon>
        <taxon>Gammaproteobacteria</taxon>
        <taxon>Enterobacterales</taxon>
        <taxon>Erwiniaceae</taxon>
        <taxon>Pantoea</taxon>
    </lineage>
</organism>
<dbReference type="PANTHER" id="PTHR39176">
    <property type="entry name" value="PERIPLASMIC PROTEIN-RELATED"/>
    <property type="match status" value="1"/>
</dbReference>
<keyword evidence="1" id="KW-0732">Signal</keyword>
<dbReference type="Gene3D" id="1.20.1270.180">
    <property type="match status" value="1"/>
</dbReference>
<evidence type="ECO:0000313" key="4">
    <source>
        <dbReference type="Proteomes" id="UP000245981"/>
    </source>
</evidence>
<gene>
    <name evidence="3" type="ORF">C7431_10381</name>
</gene>
<dbReference type="InterPro" id="IPR009739">
    <property type="entry name" value="LprI-like_N"/>
</dbReference>
<dbReference type="RefSeq" id="WP_109717054.1">
    <property type="nucleotide sequence ID" value="NZ_CP126314.1"/>
</dbReference>
<dbReference type="PANTHER" id="PTHR39176:SF1">
    <property type="entry name" value="PERIPLASMIC PROTEIN"/>
    <property type="match status" value="1"/>
</dbReference>
<dbReference type="OrthoDB" id="7340239at2"/>
<dbReference type="EMBL" id="QGHF01000003">
    <property type="protein sequence ID" value="PWK98318.1"/>
    <property type="molecule type" value="Genomic_DNA"/>
</dbReference>
<feature type="domain" description="Lysozyme inhibitor LprI-like N-terminal" evidence="2">
    <location>
        <begin position="30"/>
        <end position="106"/>
    </location>
</feature>
<feature type="signal peptide" evidence="1">
    <location>
        <begin position="1"/>
        <end position="18"/>
    </location>
</feature>
<dbReference type="STRING" id="574096.HA38_12365"/>
<evidence type="ECO:0000259" key="2">
    <source>
        <dbReference type="Pfam" id="PF07007"/>
    </source>
</evidence>
<name>A0A2V2BHW0_9GAMM</name>